<evidence type="ECO:0000313" key="12">
    <source>
        <dbReference type="Proteomes" id="UP001303046"/>
    </source>
</evidence>
<comment type="similarity">
    <text evidence="2">Belongs to the universal ribosomal protein uL11 family.</text>
</comment>
<dbReference type="InterPro" id="IPR036796">
    <property type="entry name" value="Ribosomal_uL11_N_sf"/>
</dbReference>
<dbReference type="SUPFAM" id="SSF54747">
    <property type="entry name" value="Ribosomal L11/L12e N-terminal domain"/>
    <property type="match status" value="1"/>
</dbReference>
<dbReference type="Gene3D" id="1.10.10.250">
    <property type="entry name" value="Ribosomal protein L11, C-terminal domain"/>
    <property type="match status" value="1"/>
</dbReference>
<evidence type="ECO:0000256" key="1">
    <source>
        <dbReference type="ARBA" id="ARBA00009257"/>
    </source>
</evidence>
<dbReference type="InterPro" id="IPR011989">
    <property type="entry name" value="ARM-like"/>
</dbReference>
<comment type="caution">
    <text evidence="11">The sequence shown here is derived from an EMBL/GenBank/DDBJ whole genome shotgun (WGS) entry which is preliminary data.</text>
</comment>
<evidence type="ECO:0000256" key="9">
    <source>
        <dbReference type="SAM" id="MobiDB-lite"/>
    </source>
</evidence>
<dbReference type="EMBL" id="JAVFWL010000004">
    <property type="protein sequence ID" value="KAK6747050.1"/>
    <property type="molecule type" value="Genomic_DNA"/>
</dbReference>
<dbReference type="InterPro" id="IPR036769">
    <property type="entry name" value="Ribosomal_uL11_C_sf"/>
</dbReference>
<dbReference type="PROSITE" id="PS00359">
    <property type="entry name" value="RIBOSOMAL_L11"/>
    <property type="match status" value="1"/>
</dbReference>
<dbReference type="InterPro" id="IPR000911">
    <property type="entry name" value="Ribosomal_uL11"/>
</dbReference>
<feature type="region of interest" description="Disordered" evidence="9">
    <location>
        <begin position="1163"/>
        <end position="1184"/>
    </location>
</feature>
<dbReference type="SMART" id="SM00320">
    <property type="entry name" value="WD40"/>
    <property type="match status" value="4"/>
</dbReference>
<evidence type="ECO:0000256" key="6">
    <source>
        <dbReference type="ARBA" id="ARBA00023274"/>
    </source>
</evidence>
<dbReference type="SMART" id="SM00649">
    <property type="entry name" value="RL11"/>
    <property type="match status" value="1"/>
</dbReference>
<evidence type="ECO:0000313" key="11">
    <source>
        <dbReference type="EMBL" id="KAK6747050.1"/>
    </source>
</evidence>
<keyword evidence="3" id="KW-0853">WD repeat</keyword>
<proteinExistence type="inferred from homology"/>
<feature type="domain" description="Raptor N-terminal CASPase-like" evidence="10">
    <location>
        <begin position="210"/>
        <end position="364"/>
    </location>
</feature>
<dbReference type="Gene3D" id="2.130.10.10">
    <property type="entry name" value="YVTN repeat-like/Quinoprotein amine dehydrogenase"/>
    <property type="match status" value="1"/>
</dbReference>
<dbReference type="Gene3D" id="3.30.1550.10">
    <property type="entry name" value="Ribosomal protein L11/L12, N-terminal domain"/>
    <property type="match status" value="2"/>
</dbReference>
<evidence type="ECO:0000256" key="5">
    <source>
        <dbReference type="ARBA" id="ARBA00022980"/>
    </source>
</evidence>
<dbReference type="SMART" id="SM01302">
    <property type="entry name" value="Raptor_N"/>
    <property type="match status" value="1"/>
</dbReference>
<dbReference type="PANTHER" id="PTHR12848">
    <property type="entry name" value="REGULATORY-ASSOCIATED PROTEIN OF MTOR"/>
    <property type="match status" value="1"/>
</dbReference>
<dbReference type="SUPFAM" id="SSF46906">
    <property type="entry name" value="Ribosomal protein L11, C-terminal domain"/>
    <property type="match status" value="1"/>
</dbReference>
<comment type="similarity">
    <text evidence="1">Belongs to the WD repeat RAPTOR family.</text>
</comment>
<name>A0ABR1D971_NECAM</name>
<feature type="compositionally biased region" description="Basic and acidic residues" evidence="9">
    <location>
        <begin position="1117"/>
        <end position="1131"/>
    </location>
</feature>
<gene>
    <name evidence="11" type="primary">Necator_chrIV.g13638</name>
    <name evidence="11" type="ORF">RB195_000347</name>
</gene>
<keyword evidence="4" id="KW-0677">Repeat</keyword>
<evidence type="ECO:0000256" key="7">
    <source>
        <dbReference type="ARBA" id="ARBA00035203"/>
    </source>
</evidence>
<dbReference type="InterPro" id="IPR036322">
    <property type="entry name" value="WD40_repeat_dom_sf"/>
</dbReference>
<feature type="compositionally biased region" description="Polar residues" evidence="9">
    <location>
        <begin position="1168"/>
        <end position="1184"/>
    </location>
</feature>
<dbReference type="PANTHER" id="PTHR12848:SF16">
    <property type="entry name" value="REGULATORY-ASSOCIATED PROTEIN OF MTOR"/>
    <property type="match status" value="1"/>
</dbReference>
<keyword evidence="5" id="KW-0689">Ribosomal protein</keyword>
<dbReference type="PRINTS" id="PR01547">
    <property type="entry name" value="YEAST176DUF"/>
</dbReference>
<dbReference type="InterPro" id="IPR020783">
    <property type="entry name" value="Ribosomal_uL11_C"/>
</dbReference>
<dbReference type="Proteomes" id="UP001303046">
    <property type="component" value="Unassembled WGS sequence"/>
</dbReference>
<keyword evidence="6" id="KW-0687">Ribonucleoprotein</keyword>
<reference evidence="11 12" key="1">
    <citation type="submission" date="2023-08" db="EMBL/GenBank/DDBJ databases">
        <title>A Necator americanus chromosomal reference genome.</title>
        <authorList>
            <person name="Ilik V."/>
            <person name="Petrzelkova K.J."/>
            <person name="Pardy F."/>
            <person name="Fuh T."/>
            <person name="Niatou-Singa F.S."/>
            <person name="Gouil Q."/>
            <person name="Baker L."/>
            <person name="Ritchie M.E."/>
            <person name="Jex A.R."/>
            <person name="Gazzola D."/>
            <person name="Li H."/>
            <person name="Toshio Fujiwara R."/>
            <person name="Zhan B."/>
            <person name="Aroian R.V."/>
            <person name="Pafco B."/>
            <person name="Schwarz E.M."/>
        </authorList>
    </citation>
    <scope>NUCLEOTIDE SEQUENCE [LARGE SCALE GENOMIC DNA]</scope>
    <source>
        <strain evidence="11 12">Aroian</strain>
        <tissue evidence="11">Whole animal</tissue>
    </source>
</reference>
<dbReference type="Pfam" id="PF00298">
    <property type="entry name" value="Ribosomal_L11"/>
    <property type="match status" value="1"/>
</dbReference>
<dbReference type="InterPro" id="IPR004083">
    <property type="entry name" value="Raptor"/>
</dbReference>
<dbReference type="SUPFAM" id="SSF48371">
    <property type="entry name" value="ARM repeat"/>
    <property type="match status" value="1"/>
</dbReference>
<evidence type="ECO:0000256" key="8">
    <source>
        <dbReference type="ARBA" id="ARBA00035320"/>
    </source>
</evidence>
<dbReference type="InterPro" id="IPR001680">
    <property type="entry name" value="WD40_rpt"/>
</dbReference>
<dbReference type="Gene3D" id="1.25.10.10">
    <property type="entry name" value="Leucine-rich Repeat Variant"/>
    <property type="match status" value="1"/>
</dbReference>
<dbReference type="SUPFAM" id="SSF50978">
    <property type="entry name" value="WD40 repeat-like"/>
    <property type="match status" value="1"/>
</dbReference>
<dbReference type="InterPro" id="IPR029347">
    <property type="entry name" value="Raptor_N"/>
</dbReference>
<dbReference type="InterPro" id="IPR015943">
    <property type="entry name" value="WD40/YVTN_repeat-like_dom_sf"/>
</dbReference>
<evidence type="ECO:0000256" key="2">
    <source>
        <dbReference type="ARBA" id="ARBA00010537"/>
    </source>
</evidence>
<dbReference type="CDD" id="cd00349">
    <property type="entry name" value="Ribosomal_L11"/>
    <property type="match status" value="1"/>
</dbReference>
<sequence>MPPKFDPTEIKIVYLRCVGGEVGATSALAPKDWKGLKVTCKLTIQNRVAKIDVVPSAASLLVKELKEPPRDRKKVKNVKHNGDLTLDSIIKIARIMRPRSMARKLEGTVKEILGTAQSVGCTIDGQHPHDIIEQIASGEIEIPADLSVGIIPEIVMSAIKSKVQSEMEILEKTDKLITRYFQEARHVEDILGIKEDGEERDIWRRYSKERMKTVSVALVLCLHIGVDPPDSVPKSTARARLEAWVDPYSCSPQKAAYKIATSLQKSYERWQPRARYKSVIDPTGDDVRKLCMSMRRNAKDERVLFHYNGHGVPRPTQNGEIWVFNKNFTQYIPLSLYDLQLCMEFPSIYVWDCSSAETIVNWFMRFAKDHEDDWHKKLLAHQEAVASTSISGARINSHMTADQQAESLKFQRRPKFRECIHLGACREDERLPTNADVPADLFTSCLTTPIHTSILWYLIKSGRRSQFPPNLLEEIPGQLNDRRTILGELNWIFTAITDTIAWNALPRDDFQRLFRQDLLLASLFRSFLLAERVMGANGCNVVSSPSLPSTADHPLWDSWDYTLDLTLNHIHNLLTSKINFQVIGRDLLSKSSVCSLNTLIDLSGIIGDGQDVQHNWFFIEQLKAFEVWLEYGVNKQSSPEQLPIVLQVLLSQAHRQRALELLARFLDLGQWAVGYSLSVGIFPYVLKLLQSTSRELRSWLAFIWAKILAVDPSVQSELFKENGDEPARLDTAARSKPVQLRYHFFVTILNDPDTLPRQKIVVAFVLATLFHNNYRIAQENLTKKGYVNLCTELLSENQAKDCRLLKLWILIGLGRLWADYDPARWQAVRLVAYAKVLKELDDNAPEVRAAAVYALGCLVKNRSETNEHASTIDQEICDDLCNKCTRDGSVLVREELLIALQWYIIDFEQRFAKLLWDLTETLGIELVSDVPEDQFEHNVIDVAATLRNSDLTGRSPLQTSAVRKSSMYKGVQRTSDSVMGIEEVVTMMDPMDRSSLSTSISQVLPVVSTYSGPSESDVSFRERAHRQLCFLESKNFKEPLERTWVALLRLALDPVEKVARMAQKLVHRVEMVAVELQNSASALNEKVESVSSLANIAKIDQSRTPSEHFCATSDVESSLKAEKGDDSERGGVRFMIGSPITAGTLLSPEANMLVHNTAHSPADHDFTQHLNNHLNDSSSTSKPLTSNQYRALMPNHQRKLSMPSHFPATPRGSESRSSQLAELLKQSFTPKRGTTARGEFSKGIPAGGTAEPMLSTEFVPWCSRIFVQPILDLIYSKEEVEDFTDRALTLVNPTDWAIFVEQGQQQQAHSEFEVFRTTPCDSQLIAARIPSSPTSVSLSMLRKCIYSTDGDHIYITRYEKTHNNLARKFSCTGGNPFNSDETSSVIVINELSREMLLCGSSSGIVRIWDPSFNIHSHEIEGLPQLVTASNPLCDQSRLAIPNQGGQLTLYDWSQETGRLICGGNVRVIRVWDAHYEKTAQDISITVKKGALCALSGELDRDDLIAAGYRDGMVHVHDIRVPGKDSLVMSFSDLSGRVVGVAIRIDSNGNAIVAAGDENGGVCVWEPRMVKGPVVELEVERDTYDLPRSFVVHSNAEMFGCVLRSEVKLFDIHGLPISVIRQNESDRGRPLQNISAVAMHKLRCMTVVASSDGVINVYGQPKTSL</sequence>
<evidence type="ECO:0000256" key="4">
    <source>
        <dbReference type="ARBA" id="ARBA00022737"/>
    </source>
</evidence>
<dbReference type="InterPro" id="IPR020785">
    <property type="entry name" value="Ribosomal_uL11_CS"/>
</dbReference>
<dbReference type="Pfam" id="PF14538">
    <property type="entry name" value="Raptor_N"/>
    <property type="match status" value="1"/>
</dbReference>
<evidence type="ECO:0000256" key="3">
    <source>
        <dbReference type="ARBA" id="ARBA00022574"/>
    </source>
</evidence>
<accession>A0ABR1D971</accession>
<organism evidence="11 12">
    <name type="scientific">Necator americanus</name>
    <name type="common">Human hookworm</name>
    <dbReference type="NCBI Taxonomy" id="51031"/>
    <lineage>
        <taxon>Eukaryota</taxon>
        <taxon>Metazoa</taxon>
        <taxon>Ecdysozoa</taxon>
        <taxon>Nematoda</taxon>
        <taxon>Chromadorea</taxon>
        <taxon>Rhabditida</taxon>
        <taxon>Rhabditina</taxon>
        <taxon>Rhabditomorpha</taxon>
        <taxon>Strongyloidea</taxon>
        <taxon>Ancylostomatidae</taxon>
        <taxon>Bunostominae</taxon>
        <taxon>Necator</taxon>
    </lineage>
</organism>
<evidence type="ECO:0000259" key="10">
    <source>
        <dbReference type="SMART" id="SM01302"/>
    </source>
</evidence>
<dbReference type="InterPro" id="IPR016024">
    <property type="entry name" value="ARM-type_fold"/>
</dbReference>
<protein>
    <recommendedName>
        <fullName evidence="7">Large ribosomal subunit protein uL11</fullName>
    </recommendedName>
    <alternativeName>
        <fullName evidence="8">60S ribosomal protein L12</fullName>
    </alternativeName>
</protein>
<feature type="region of interest" description="Disordered" evidence="9">
    <location>
        <begin position="1113"/>
        <end position="1132"/>
    </location>
</feature>
<keyword evidence="12" id="KW-1185">Reference proteome</keyword>